<keyword evidence="3" id="KW-0677">Repeat</keyword>
<accession>A0A669BTH1</accession>
<evidence type="ECO:0000256" key="6">
    <source>
        <dbReference type="ARBA" id="ARBA00023180"/>
    </source>
</evidence>
<dbReference type="GO" id="GO:0007155">
    <property type="term" value="P:cell adhesion"/>
    <property type="evidence" value="ECO:0007669"/>
    <property type="project" value="InterPro"/>
</dbReference>
<keyword evidence="4" id="KW-0964">Secreted</keyword>
<feature type="domain" description="Laminin EGF-like" evidence="12">
    <location>
        <begin position="67"/>
        <end position="120"/>
    </location>
</feature>
<dbReference type="PANTHER" id="PTHR15036:SF47">
    <property type="entry name" value="LAMININ SUBUNIT ALPHA-4"/>
    <property type="match status" value="1"/>
</dbReference>
<feature type="domain" description="Laminin G" evidence="11">
    <location>
        <begin position="858"/>
        <end position="1026"/>
    </location>
</feature>
<dbReference type="InterPro" id="IPR050372">
    <property type="entry name" value="Neurexin-related_CASP"/>
</dbReference>
<organism evidence="13 14">
    <name type="scientific">Oreochromis niloticus</name>
    <name type="common">Nile tilapia</name>
    <name type="synonym">Tilapia nilotica</name>
    <dbReference type="NCBI Taxonomy" id="8128"/>
    <lineage>
        <taxon>Eukaryota</taxon>
        <taxon>Metazoa</taxon>
        <taxon>Chordata</taxon>
        <taxon>Craniata</taxon>
        <taxon>Vertebrata</taxon>
        <taxon>Euteleostomi</taxon>
        <taxon>Actinopterygii</taxon>
        <taxon>Neopterygii</taxon>
        <taxon>Teleostei</taxon>
        <taxon>Neoteleostei</taxon>
        <taxon>Acanthomorphata</taxon>
        <taxon>Ovalentaria</taxon>
        <taxon>Cichlomorphae</taxon>
        <taxon>Cichliformes</taxon>
        <taxon>Cichlidae</taxon>
        <taxon>African cichlids</taxon>
        <taxon>Pseudocrenilabrinae</taxon>
        <taxon>Oreochromini</taxon>
        <taxon>Oreochromis</taxon>
    </lineage>
</organism>
<dbReference type="GeneTree" id="ENSGT00940000165424"/>
<evidence type="ECO:0000313" key="14">
    <source>
        <dbReference type="Proteomes" id="UP000005207"/>
    </source>
</evidence>
<evidence type="ECO:0000256" key="3">
    <source>
        <dbReference type="ARBA" id="ARBA00022737"/>
    </source>
</evidence>
<feature type="domain" description="Laminin G" evidence="11">
    <location>
        <begin position="463"/>
        <end position="662"/>
    </location>
</feature>
<evidence type="ECO:0000256" key="7">
    <source>
        <dbReference type="ARBA" id="ARBA00023292"/>
    </source>
</evidence>
<dbReference type="SUPFAM" id="SSF57196">
    <property type="entry name" value="EGF/Laminin"/>
    <property type="match status" value="1"/>
</dbReference>
<keyword evidence="2" id="KW-0732">Signal</keyword>
<dbReference type="Pfam" id="PF02210">
    <property type="entry name" value="Laminin_G_2"/>
    <property type="match status" value="4"/>
</dbReference>
<feature type="region of interest" description="Disordered" evidence="10">
    <location>
        <begin position="1039"/>
        <end position="1060"/>
    </location>
</feature>
<keyword evidence="7 8" id="KW-0424">Laminin EGF-like domain</keyword>
<feature type="disulfide bond" evidence="8">
    <location>
        <begin position="92"/>
        <end position="101"/>
    </location>
</feature>
<dbReference type="GO" id="GO:0005576">
    <property type="term" value="C:extracellular region"/>
    <property type="evidence" value="ECO:0007669"/>
    <property type="project" value="UniProtKB-ARBA"/>
</dbReference>
<feature type="domain" description="Laminin G" evidence="11">
    <location>
        <begin position="1079"/>
        <end position="1250"/>
    </location>
</feature>
<evidence type="ECO:0000256" key="9">
    <source>
        <dbReference type="SAM" id="Coils"/>
    </source>
</evidence>
<dbReference type="InterPro" id="IPR010307">
    <property type="entry name" value="Laminin_dom_II"/>
</dbReference>
<proteinExistence type="predicted"/>
<keyword evidence="6" id="KW-0325">Glycoprotein</keyword>
<evidence type="ECO:0000256" key="4">
    <source>
        <dbReference type="ARBA" id="ARBA00022869"/>
    </source>
</evidence>
<dbReference type="InterPro" id="IPR002049">
    <property type="entry name" value="LE_dom"/>
</dbReference>
<dbReference type="Ensembl" id="ENSONIT00000089835.1">
    <property type="protein sequence ID" value="ENSONIP00000038658.1"/>
    <property type="gene ID" value="ENSONIG00000011356.2"/>
</dbReference>
<evidence type="ECO:0000256" key="10">
    <source>
        <dbReference type="SAM" id="MobiDB-lite"/>
    </source>
</evidence>
<sequence>MGDFCEMCEDGYILTPGLGGRHTCQPCACPLPIPSNKLSVICSFLPSRCAPGYYGSPMTTGSSCKRCDCNGNTDPNLIFNECHNVTGHCQHCWGNTAGANCERCAPGFYGDAISAKDCRECDCESGFCDMHTGRCLAEPSTVNLSCDQCIWHLIKDMENSNKTLDQLKVGVLNITTGAAANDRVKYYNYTAHQLQVHAHLHCMCAGKYIAHIDESKNYICVCVCVVMCICVQNVTEYHAAIDGASQKLTEKTERLSLVDRDLVQKADKHAEGLERQANELEEDLRKSDANGFVQRAITAANVYNNIVKYVDDANITSLTTFNLSERAEDVCQIMQFCGIHLLHSTFYQSLLFFFIHLSFRPLVGSMRKTLNRSAEVLQSITPISSKVEEWNNNMKNNEYSTAAYEQAVASAGEAVENLNLLVPTLLDKLKLVEDKKPVNNVTTNIMRIRELIAQARSVAKKVQVSMKFNGQSSVEVHPHSNLEELKTMTSISLFMRVDPDKDPIEDRIILYLGDRNGVRDYMGLATKNDILVFFYKLGAEDIEIPLSSKPVSQWPAVFNYVKIERLGRHGKVFLTVPSQSSTDEQKFIQKGEAPGTESLFDIDPQDLVFFVGGVPPDVKLPPPLDLAPFVGCIELSSLNNDVISLYNFKQTHKINLTTSPPCPRYKLAFSQSRIASYLFDGKGYALISNIERRGKFTVVTRFDISVRTIASDGVLFLMANEDKFFLLELKNGILRLMYDFGFSNGPKLLENNLAKLQINDAKYHEVSVIYHQSKKVILLVDKSHVKSMENPKTTLPFADIYIGGAPSSILKSRPELSSVVGLKGCVKGFQFQKKDFNLLEEPGTIGISSGCPEESFMSRKAYFSGKSYLGSTAKISPFDNFEGGLNFRTLQPSGLLFYHNEGSDEFSISLENGAVVLNNRGVKVKSHKKQYNDGRSHFLLASVNNQKYSLLVDDEDKQLKKRPASAVGSSYDSDVKTFYYGGSPSSTSKNFTGCISYAYINRLDLDIEPEDFKRYPEKVQISLEGCPVHQPPAALLSRHRANTSGTKQSQKLGSDDQESAEPNIKSCFLSSSPKSIHHAFRFGSIANSRQHYADFPDSLSQRSHFSLSMKTHSSFGLIFYVSDAQEDNFMALFLAHGKLLYTFNVGDQRVKIKSEDKYNDGSWHSVIFIRDGNVGRLIVDGLTMLEDSIQGNNVSWHISGPLYVGGVPPGRAQKNIQRNSAYSFTGCIKNLQLDGKQLSSVADTFGVTPCFDGVSEGGTYFSEEGGYIVLDDSFNLGLRFELVMEVRPRVASGVLLHVHSADDYFTVYIHQGAVVVLVNDGTREFFTKMSPKQGVCSGSWHKITVIRDANVVQLDVDSEINHVVGPLSPSSTDSRKPVFIGGTPGELVTVAPPDFAYVGCMRNLTINNSQVNFSKAVLVSGAVSVGTCPAS</sequence>
<dbReference type="Pfam" id="PF00053">
    <property type="entry name" value="EGF_laminin"/>
    <property type="match status" value="1"/>
</dbReference>
<dbReference type="Gene3D" id="2.60.120.200">
    <property type="match status" value="5"/>
</dbReference>
<dbReference type="SMART" id="SM00180">
    <property type="entry name" value="EGF_Lam"/>
    <property type="match status" value="1"/>
</dbReference>
<dbReference type="PANTHER" id="PTHR15036">
    <property type="entry name" value="PIKACHURIN-LIKE PROTEIN"/>
    <property type="match status" value="1"/>
</dbReference>
<evidence type="ECO:0000256" key="8">
    <source>
        <dbReference type="PROSITE-ProRule" id="PRU00460"/>
    </source>
</evidence>
<dbReference type="PROSITE" id="PS01248">
    <property type="entry name" value="EGF_LAM_1"/>
    <property type="match status" value="1"/>
</dbReference>
<keyword evidence="14" id="KW-1185">Reference proteome</keyword>
<evidence type="ECO:0000256" key="2">
    <source>
        <dbReference type="ARBA" id="ARBA00022729"/>
    </source>
</evidence>
<keyword evidence="5 8" id="KW-1015">Disulfide bond</keyword>
<feature type="domain" description="Laminin G" evidence="11">
    <location>
        <begin position="674"/>
        <end position="851"/>
    </location>
</feature>
<protein>
    <recommendedName>
        <fullName evidence="15">Laminin subunit alpha 4</fullName>
    </recommendedName>
</protein>
<reference evidence="13" key="3">
    <citation type="submission" date="2025-09" db="UniProtKB">
        <authorList>
            <consortium name="Ensembl"/>
        </authorList>
    </citation>
    <scope>IDENTIFICATION</scope>
</reference>
<evidence type="ECO:0000259" key="12">
    <source>
        <dbReference type="PROSITE" id="PS50027"/>
    </source>
</evidence>
<reference evidence="14" key="1">
    <citation type="submission" date="2012-01" db="EMBL/GenBank/DDBJ databases">
        <title>The Genome Sequence of Oreochromis niloticus (Nile Tilapia).</title>
        <authorList>
            <consortium name="Broad Institute Genome Assembly Team"/>
            <consortium name="Broad Institute Sequencing Platform"/>
            <person name="Di Palma F."/>
            <person name="Johnson J."/>
            <person name="Lander E.S."/>
            <person name="Lindblad-Toh K."/>
        </authorList>
    </citation>
    <scope>NUCLEOTIDE SEQUENCE [LARGE SCALE GENOMIC DNA]</scope>
</reference>
<evidence type="ECO:0000259" key="11">
    <source>
        <dbReference type="PROSITE" id="PS50025"/>
    </source>
</evidence>
<feature type="disulfide bond" evidence="8">
    <location>
        <begin position="104"/>
        <end position="118"/>
    </location>
</feature>
<dbReference type="SUPFAM" id="SSF49899">
    <property type="entry name" value="Concanavalin A-like lectins/glucanases"/>
    <property type="match status" value="5"/>
</dbReference>
<dbReference type="PROSITE" id="PS50025">
    <property type="entry name" value="LAM_G_DOMAIN"/>
    <property type="match status" value="5"/>
</dbReference>
<keyword evidence="9" id="KW-0175">Coiled coil</keyword>
<dbReference type="CDD" id="cd00055">
    <property type="entry name" value="EGF_Lam"/>
    <property type="match status" value="2"/>
</dbReference>
<comment type="caution">
    <text evidence="8">Lacks conserved residue(s) required for the propagation of feature annotation.</text>
</comment>
<dbReference type="FunFam" id="2.10.25.10:FF:000051">
    <property type="entry name" value="Laminin subunit alpha 4"/>
    <property type="match status" value="1"/>
</dbReference>
<dbReference type="GO" id="GO:0005604">
    <property type="term" value="C:basement membrane"/>
    <property type="evidence" value="ECO:0007669"/>
    <property type="project" value="UniProtKB-SubCell"/>
</dbReference>
<gene>
    <name evidence="13" type="primary">lama4</name>
</gene>
<dbReference type="SMART" id="SM00282">
    <property type="entry name" value="LamG"/>
    <property type="match status" value="5"/>
</dbReference>
<feature type="compositionally biased region" description="Polar residues" evidence="10">
    <location>
        <begin position="1042"/>
        <end position="1052"/>
    </location>
</feature>
<dbReference type="Proteomes" id="UP000005207">
    <property type="component" value="Linkage group LG15"/>
</dbReference>
<feature type="coiled-coil region" evidence="9">
    <location>
        <begin position="263"/>
        <end position="290"/>
    </location>
</feature>
<keyword evidence="4" id="KW-0084">Basement membrane</keyword>
<evidence type="ECO:0000256" key="1">
    <source>
        <dbReference type="ARBA" id="ARBA00004302"/>
    </source>
</evidence>
<comment type="subcellular location">
    <subcellularLocation>
        <location evidence="1">Secreted</location>
        <location evidence="1">Extracellular space</location>
        <location evidence="1">Extracellular matrix</location>
        <location evidence="1">Basement membrane</location>
    </subcellularLocation>
</comment>
<dbReference type="PROSITE" id="PS50027">
    <property type="entry name" value="EGF_LAM_2"/>
    <property type="match status" value="1"/>
</dbReference>
<dbReference type="CDD" id="cd00110">
    <property type="entry name" value="LamG"/>
    <property type="match status" value="5"/>
</dbReference>
<evidence type="ECO:0000313" key="13">
    <source>
        <dbReference type="Ensembl" id="ENSONIP00000038658.1"/>
    </source>
</evidence>
<feature type="domain" description="Laminin G" evidence="11">
    <location>
        <begin position="1257"/>
        <end position="1428"/>
    </location>
</feature>
<evidence type="ECO:0000256" key="5">
    <source>
        <dbReference type="ARBA" id="ARBA00023157"/>
    </source>
</evidence>
<reference evidence="13" key="2">
    <citation type="submission" date="2025-08" db="UniProtKB">
        <authorList>
            <consortium name="Ensembl"/>
        </authorList>
    </citation>
    <scope>IDENTIFICATION</scope>
</reference>
<name>A0A669BTH1_ORENI</name>
<dbReference type="Pfam" id="PF06009">
    <property type="entry name" value="Laminin_II"/>
    <property type="match status" value="1"/>
</dbReference>
<dbReference type="Gene3D" id="2.10.25.10">
    <property type="entry name" value="Laminin"/>
    <property type="match status" value="1"/>
</dbReference>
<dbReference type="InterPro" id="IPR001791">
    <property type="entry name" value="Laminin_G"/>
</dbReference>
<evidence type="ECO:0008006" key="15">
    <source>
        <dbReference type="Google" id="ProtNLM"/>
    </source>
</evidence>
<dbReference type="InterPro" id="IPR013320">
    <property type="entry name" value="ConA-like_dom_sf"/>
</dbReference>
<keyword evidence="4" id="KW-0272">Extracellular matrix</keyword>